<dbReference type="Proteomes" id="UP000271683">
    <property type="component" value="Unassembled WGS sequence"/>
</dbReference>
<feature type="region of interest" description="Disordered" evidence="1">
    <location>
        <begin position="283"/>
        <end position="306"/>
    </location>
</feature>
<organism evidence="2 3">
    <name type="scientific">Couchioplanes caeruleus</name>
    <dbReference type="NCBI Taxonomy" id="56438"/>
    <lineage>
        <taxon>Bacteria</taxon>
        <taxon>Bacillati</taxon>
        <taxon>Actinomycetota</taxon>
        <taxon>Actinomycetes</taxon>
        <taxon>Micromonosporales</taxon>
        <taxon>Micromonosporaceae</taxon>
        <taxon>Couchioplanes</taxon>
    </lineage>
</organism>
<reference evidence="2 3" key="1">
    <citation type="submission" date="2018-11" db="EMBL/GenBank/DDBJ databases">
        <title>Sequencing the genomes of 1000 actinobacteria strains.</title>
        <authorList>
            <person name="Klenk H.-P."/>
        </authorList>
    </citation>
    <scope>NUCLEOTIDE SEQUENCE [LARGE SCALE GENOMIC DNA]</scope>
    <source>
        <strain evidence="2 3">DSM 43634</strain>
    </source>
</reference>
<comment type="caution">
    <text evidence="2">The sequence shown here is derived from an EMBL/GenBank/DDBJ whole genome shotgun (WGS) entry which is preliminary data.</text>
</comment>
<proteinExistence type="predicted"/>
<evidence type="ECO:0000313" key="2">
    <source>
        <dbReference type="EMBL" id="ROP28603.1"/>
    </source>
</evidence>
<evidence type="ECO:0000313" key="3">
    <source>
        <dbReference type="Proteomes" id="UP000271683"/>
    </source>
</evidence>
<sequence length="306" mass="33011">MFLLCLVAGCGIQRSPGDSPLSLPPVPPPRPGTALPLDGYRPSPDEQARSDRAQATLERACLTRFGLRWEGPGESALDFGSRSIASERAARFGVVDEDQAARHGYQAPPWSARDPGVRAALTEHHHDTPTELNKVLYGLASQYGGQRVPTGGCRAEAAARLMKGEPSVDRSLPARLEQQAVAASVQDPRLAAVLRAWASCMERAGHRYASPKAAADDPRWKGASTSTEAERAVALADVRCQNKTRYLPTLIDVTAEHQRELISRHATELSRLKRLENTRARNVAEALSAEPTALSPSAEGERDSSA</sequence>
<dbReference type="EMBL" id="RJKL01000001">
    <property type="protein sequence ID" value="ROP28603.1"/>
    <property type="molecule type" value="Genomic_DNA"/>
</dbReference>
<gene>
    <name evidence="2" type="ORF">EDD30_1368</name>
</gene>
<name>A0A3N1GE87_9ACTN</name>
<dbReference type="AlphaFoldDB" id="A0A3N1GE87"/>
<protein>
    <submittedName>
        <fullName evidence="2">Uncharacterized protein</fullName>
    </submittedName>
</protein>
<accession>A0A3N1GE87</accession>
<feature type="compositionally biased region" description="Pro residues" evidence="1">
    <location>
        <begin position="22"/>
        <end position="31"/>
    </location>
</feature>
<feature type="region of interest" description="Disordered" evidence="1">
    <location>
        <begin position="16"/>
        <end position="51"/>
    </location>
</feature>
<evidence type="ECO:0000256" key="1">
    <source>
        <dbReference type="SAM" id="MobiDB-lite"/>
    </source>
</evidence>